<evidence type="ECO:0000313" key="3">
    <source>
        <dbReference type="Proteomes" id="UP001156140"/>
    </source>
</evidence>
<evidence type="ECO:0000313" key="2">
    <source>
        <dbReference type="EMBL" id="MCI0127143.1"/>
    </source>
</evidence>
<name>A0AA41QN04_9HYPH</name>
<dbReference type="RefSeq" id="WP_182400244.1">
    <property type="nucleotide sequence ID" value="NZ_JAKETQ010000001.1"/>
</dbReference>
<organism evidence="2 3">
    <name type="scientific">Paradevosia shaoguanensis</name>
    <dbReference type="NCBI Taxonomy" id="1335043"/>
    <lineage>
        <taxon>Bacteria</taxon>
        <taxon>Pseudomonadati</taxon>
        <taxon>Pseudomonadota</taxon>
        <taxon>Alphaproteobacteria</taxon>
        <taxon>Hyphomicrobiales</taxon>
        <taxon>Devosiaceae</taxon>
        <taxon>Paradevosia</taxon>
    </lineage>
</organism>
<comment type="caution">
    <text evidence="2">The sequence shown here is derived from an EMBL/GenBank/DDBJ whole genome shotgun (WGS) entry which is preliminary data.</text>
</comment>
<evidence type="ECO:0000256" key="1">
    <source>
        <dbReference type="SAM" id="SignalP"/>
    </source>
</evidence>
<keyword evidence="3" id="KW-1185">Reference proteome</keyword>
<dbReference type="AlphaFoldDB" id="A0AA41QN04"/>
<sequence length="152" mass="15373">MKKSISFATGAVVILGMATFPAIAQDAPAAQPQAEGQAPAVTAPTQVEESYARVLDAIKAGAAVADISGSSGADVTVVQLSALQGDTEHDGAEVDTAITENQAAVAELRTAVAANAALTAKLQEVGVTPDQVVAVAKNDDGSLRVYVDDRKK</sequence>
<dbReference type="Proteomes" id="UP001156140">
    <property type="component" value="Unassembled WGS sequence"/>
</dbReference>
<reference evidence="2" key="1">
    <citation type="submission" date="2022-03" db="EMBL/GenBank/DDBJ databases">
        <title>The complete genome sequence of a Methyloterrigena soli.</title>
        <authorList>
            <person name="Zi Z."/>
        </authorList>
    </citation>
    <scope>NUCLEOTIDE SEQUENCE</scope>
    <source>
        <strain evidence="2">M48</strain>
    </source>
</reference>
<proteinExistence type="predicted"/>
<keyword evidence="1" id="KW-0732">Signal</keyword>
<protein>
    <submittedName>
        <fullName evidence="2">Uncharacterized protein</fullName>
    </submittedName>
</protein>
<gene>
    <name evidence="2" type="ORF">ML536_09925</name>
</gene>
<feature type="signal peptide" evidence="1">
    <location>
        <begin position="1"/>
        <end position="24"/>
    </location>
</feature>
<feature type="chain" id="PRO_5041436187" evidence="1">
    <location>
        <begin position="25"/>
        <end position="152"/>
    </location>
</feature>
<dbReference type="EMBL" id="JALAZD010000001">
    <property type="protein sequence ID" value="MCI0127143.1"/>
    <property type="molecule type" value="Genomic_DNA"/>
</dbReference>
<accession>A0AA41QN04</accession>